<evidence type="ECO:0000256" key="6">
    <source>
        <dbReference type="ARBA" id="ARBA00022859"/>
    </source>
</evidence>
<feature type="signal peptide" evidence="13">
    <location>
        <begin position="1"/>
        <end position="36"/>
    </location>
</feature>
<keyword evidence="9" id="KW-0325">Glycoprotein</keyword>
<name>A0A8J5ZV07_GALPY</name>
<comment type="caution">
    <text evidence="15">The sequence shown here is derived from an EMBL/GenBank/DDBJ whole genome shotgun (WGS) entry which is preliminary data.</text>
</comment>
<keyword evidence="13" id="KW-0732">Signal</keyword>
<keyword evidence="5 12" id="KW-0812">Transmembrane</keyword>
<comment type="similarity">
    <text evidence="3 10">Belongs to the MHC class I family.</text>
</comment>
<keyword evidence="7 12" id="KW-1133">Transmembrane helix</keyword>
<dbReference type="InterPro" id="IPR003006">
    <property type="entry name" value="Ig/MHC_CS"/>
</dbReference>
<proteinExistence type="inferred from homology"/>
<dbReference type="SUPFAM" id="SSF54452">
    <property type="entry name" value="MHC antigen-recognition domain"/>
    <property type="match status" value="1"/>
</dbReference>
<dbReference type="AlphaFoldDB" id="A0A8J5ZV07"/>
<dbReference type="CDD" id="cd07698">
    <property type="entry name" value="IgC1_MHC_I_alpha3"/>
    <property type="match status" value="1"/>
</dbReference>
<dbReference type="GO" id="GO:0009897">
    <property type="term" value="C:external side of plasma membrane"/>
    <property type="evidence" value="ECO:0007669"/>
    <property type="project" value="TreeGrafter"/>
</dbReference>
<evidence type="ECO:0000256" key="10">
    <source>
        <dbReference type="RuleBase" id="RU004439"/>
    </source>
</evidence>
<dbReference type="GO" id="GO:0006955">
    <property type="term" value="P:immune response"/>
    <property type="evidence" value="ECO:0007669"/>
    <property type="project" value="TreeGrafter"/>
</dbReference>
<dbReference type="GO" id="GO:0098553">
    <property type="term" value="C:lumenal side of endoplasmic reticulum membrane"/>
    <property type="evidence" value="ECO:0007669"/>
    <property type="project" value="UniProtKB-ARBA"/>
</dbReference>
<keyword evidence="8 12" id="KW-0472">Membrane</keyword>
<dbReference type="Gene3D" id="2.60.40.10">
    <property type="entry name" value="Immunoglobulins"/>
    <property type="match status" value="1"/>
</dbReference>
<keyword evidence="16" id="KW-1185">Reference proteome</keyword>
<dbReference type="InterPro" id="IPR050208">
    <property type="entry name" value="MHC_class-I_related"/>
</dbReference>
<dbReference type="FunFam" id="3.30.500.10:FF:000001">
    <property type="entry name" value="H-2 class I histocompatibility antigen, alpha chain"/>
    <property type="match status" value="1"/>
</dbReference>
<evidence type="ECO:0000256" key="3">
    <source>
        <dbReference type="ARBA" id="ARBA00006909"/>
    </source>
</evidence>
<dbReference type="InterPro" id="IPR037055">
    <property type="entry name" value="MHC_I-like_Ag-recog_sf"/>
</dbReference>
<dbReference type="InterPro" id="IPR011162">
    <property type="entry name" value="MHC_I/II-like_Ag-recog"/>
</dbReference>
<dbReference type="InterPro" id="IPR007110">
    <property type="entry name" value="Ig-like_dom"/>
</dbReference>
<keyword evidence="4" id="KW-0490">MHC I</keyword>
<evidence type="ECO:0000259" key="14">
    <source>
        <dbReference type="PROSITE" id="PS50835"/>
    </source>
</evidence>
<comment type="subcellular location">
    <subcellularLocation>
        <location evidence="2">Membrane</location>
        <topology evidence="2">Single-pass type I membrane protein</topology>
    </subcellularLocation>
</comment>
<dbReference type="GO" id="GO:0001916">
    <property type="term" value="P:positive regulation of T cell mediated cytotoxicity"/>
    <property type="evidence" value="ECO:0007669"/>
    <property type="project" value="TreeGrafter"/>
</dbReference>
<dbReference type="Pfam" id="PF00129">
    <property type="entry name" value="MHC_I"/>
    <property type="match status" value="1"/>
</dbReference>
<dbReference type="PROSITE" id="PS50835">
    <property type="entry name" value="IG_LIKE"/>
    <property type="match status" value="1"/>
</dbReference>
<dbReference type="InterPro" id="IPR011161">
    <property type="entry name" value="MHC_I-like_Ag-recog"/>
</dbReference>
<dbReference type="PROSITE" id="PS00290">
    <property type="entry name" value="IG_MHC"/>
    <property type="match status" value="1"/>
</dbReference>
<evidence type="ECO:0000256" key="4">
    <source>
        <dbReference type="ARBA" id="ARBA00022451"/>
    </source>
</evidence>
<evidence type="ECO:0000313" key="16">
    <source>
        <dbReference type="Proteomes" id="UP000700334"/>
    </source>
</evidence>
<dbReference type="PRINTS" id="PR01638">
    <property type="entry name" value="MHCCLASSI"/>
</dbReference>
<feature type="transmembrane region" description="Helical" evidence="12">
    <location>
        <begin position="399"/>
        <end position="421"/>
    </location>
</feature>
<organism evidence="15 16">
    <name type="scientific">Galemys pyrenaicus</name>
    <name type="common">Iberian desman</name>
    <name type="synonym">Pyrenean desman</name>
    <dbReference type="NCBI Taxonomy" id="202257"/>
    <lineage>
        <taxon>Eukaryota</taxon>
        <taxon>Metazoa</taxon>
        <taxon>Chordata</taxon>
        <taxon>Craniata</taxon>
        <taxon>Vertebrata</taxon>
        <taxon>Euteleostomi</taxon>
        <taxon>Mammalia</taxon>
        <taxon>Eutheria</taxon>
        <taxon>Laurasiatheria</taxon>
        <taxon>Eulipotyphla</taxon>
        <taxon>Talpidae</taxon>
        <taxon>Galemys</taxon>
    </lineage>
</organism>
<evidence type="ECO:0000313" key="15">
    <source>
        <dbReference type="EMBL" id="KAG8506952.1"/>
    </source>
</evidence>
<evidence type="ECO:0000256" key="8">
    <source>
        <dbReference type="ARBA" id="ARBA00023136"/>
    </source>
</evidence>
<feature type="compositionally biased region" description="Low complexity" evidence="11">
    <location>
        <begin position="53"/>
        <end position="68"/>
    </location>
</feature>
<reference evidence="15" key="1">
    <citation type="journal article" date="2021" name="Evol. Appl.">
        <title>The genome of the Pyrenean desman and the effects of bottlenecks and inbreeding on the genomic landscape of an endangered species.</title>
        <authorList>
            <person name="Escoda L."/>
            <person name="Castresana J."/>
        </authorList>
    </citation>
    <scope>NUCLEOTIDE SEQUENCE</scope>
    <source>
        <strain evidence="15">IBE-C5619</strain>
    </source>
</reference>
<dbReference type="GO" id="GO:0005102">
    <property type="term" value="F:signaling receptor binding"/>
    <property type="evidence" value="ECO:0007669"/>
    <property type="project" value="TreeGrafter"/>
</dbReference>
<dbReference type="InterPro" id="IPR013783">
    <property type="entry name" value="Ig-like_fold"/>
</dbReference>
<evidence type="ECO:0000256" key="5">
    <source>
        <dbReference type="ARBA" id="ARBA00022692"/>
    </source>
</evidence>
<dbReference type="Pfam" id="PF07654">
    <property type="entry name" value="C1-set"/>
    <property type="match status" value="1"/>
</dbReference>
<protein>
    <submittedName>
        <fullName evidence="15">Patr class I histocompatibility antigen, A-126 alpha chain</fullName>
    </submittedName>
</protein>
<comment type="function">
    <text evidence="1">Involved in the presentation of foreign antigens to the immune system.</text>
</comment>
<feature type="region of interest" description="Disordered" evidence="11">
    <location>
        <begin position="40"/>
        <end position="103"/>
    </location>
</feature>
<dbReference type="InterPro" id="IPR036179">
    <property type="entry name" value="Ig-like_dom_sf"/>
</dbReference>
<evidence type="ECO:0000256" key="13">
    <source>
        <dbReference type="SAM" id="SignalP"/>
    </source>
</evidence>
<dbReference type="InterPro" id="IPR003597">
    <property type="entry name" value="Ig_C1-set"/>
</dbReference>
<evidence type="ECO:0000256" key="7">
    <source>
        <dbReference type="ARBA" id="ARBA00022989"/>
    </source>
</evidence>
<dbReference type="OrthoDB" id="9183726at2759"/>
<evidence type="ECO:0000256" key="12">
    <source>
        <dbReference type="SAM" id="Phobius"/>
    </source>
</evidence>
<evidence type="ECO:0000256" key="2">
    <source>
        <dbReference type="ARBA" id="ARBA00004479"/>
    </source>
</evidence>
<accession>A0A8J5ZV07</accession>
<dbReference type="GO" id="GO:0030670">
    <property type="term" value="C:phagocytic vesicle membrane"/>
    <property type="evidence" value="ECO:0007669"/>
    <property type="project" value="UniProtKB-ARBA"/>
</dbReference>
<dbReference type="Gene3D" id="3.30.500.10">
    <property type="entry name" value="MHC class I-like antigen recognition-like"/>
    <property type="match status" value="1"/>
</dbReference>
<gene>
    <name evidence="15" type="ORF">J0S82_018772</name>
</gene>
<dbReference type="GO" id="GO:0005615">
    <property type="term" value="C:extracellular space"/>
    <property type="evidence" value="ECO:0007669"/>
    <property type="project" value="TreeGrafter"/>
</dbReference>
<dbReference type="FunFam" id="2.60.40.10:FF:000014">
    <property type="entry name" value="H-2 class I histocompatibility antigen, alpha chain"/>
    <property type="match status" value="1"/>
</dbReference>
<feature type="domain" description="Ig-like" evidence="14">
    <location>
        <begin position="299"/>
        <end position="377"/>
    </location>
</feature>
<dbReference type="PANTHER" id="PTHR16675:SF251">
    <property type="entry name" value="HLA CLASS I HISTOCOMPATIBILITY ANTIGEN, C ALPHA CHAIN"/>
    <property type="match status" value="1"/>
</dbReference>
<evidence type="ECO:0000256" key="1">
    <source>
        <dbReference type="ARBA" id="ARBA00002297"/>
    </source>
</evidence>
<dbReference type="SUPFAM" id="SSF48726">
    <property type="entry name" value="Immunoglobulin"/>
    <property type="match status" value="1"/>
</dbReference>
<dbReference type="Proteomes" id="UP000700334">
    <property type="component" value="Unassembled WGS sequence"/>
</dbReference>
<evidence type="ECO:0000256" key="11">
    <source>
        <dbReference type="SAM" id="MobiDB-lite"/>
    </source>
</evidence>
<dbReference type="PANTHER" id="PTHR16675">
    <property type="entry name" value="MHC CLASS I-RELATED"/>
    <property type="match status" value="1"/>
</dbReference>
<dbReference type="GO" id="GO:0042605">
    <property type="term" value="F:peptide antigen binding"/>
    <property type="evidence" value="ECO:0007669"/>
    <property type="project" value="TreeGrafter"/>
</dbReference>
<dbReference type="SMART" id="SM00407">
    <property type="entry name" value="IGc1"/>
    <property type="match status" value="1"/>
</dbReference>
<keyword evidence="6" id="KW-0391">Immunity</keyword>
<dbReference type="GO" id="GO:0002486">
    <property type="term" value="P:antigen processing and presentation of endogenous peptide antigen via MHC class I via ER pathway, TAP-independent"/>
    <property type="evidence" value="ECO:0007669"/>
    <property type="project" value="TreeGrafter"/>
</dbReference>
<feature type="chain" id="PRO_5035197858" evidence="13">
    <location>
        <begin position="37"/>
        <end position="484"/>
    </location>
</feature>
<evidence type="ECO:0000256" key="9">
    <source>
        <dbReference type="ARBA" id="ARBA00023180"/>
    </source>
</evidence>
<dbReference type="InterPro" id="IPR001039">
    <property type="entry name" value="MHC_I_a_a1/a2"/>
</dbReference>
<sequence length="484" mass="54599">MVRYDVVTGQEDQSMEVLRLQTNLLLLLLLLSEAQGLTESRAGECWPPPVPPSLDSSSSPLTLSQASSTPPPFLLISSPGKDPQGKEGQPESPLPPPGSHSLRYFSTAISRPGLGEPHFITVGYVDDKQFVRFDSNSASQRMEPRAPWMEQEGPEYWEEETQSVKDAAQAFRETLHNLQRYYNHSQPGGRVLAGNYWADARVGTGSHTLQEMFGCDLGPNRSLLHGYDQFAYDGADYLALNEDLRSWTAADRAAQITQHKWEARGEAEHLRNYLEQVCVESLHRYLENQRETLRHADPPKIHMTFHPTSDQKITLRCWALGFYPADITLTWQRDGEDLTQDMELVDTRPGGDGTFQKWAAVVVPYGEEQRYTCRVQHERLLEPQVLRWVPSSQPFNPTMSIITSLVLLGAVITGAVVAIAVRRRKLRLCFALPQTTTVPQELVCLSAQSERGWGREDGPGYREAVWDILRMLWTTEDVDTDVIP</sequence>
<dbReference type="GO" id="GO:0002476">
    <property type="term" value="P:antigen processing and presentation of endogenous peptide antigen via MHC class Ib"/>
    <property type="evidence" value="ECO:0007669"/>
    <property type="project" value="TreeGrafter"/>
</dbReference>
<dbReference type="GO" id="GO:0042612">
    <property type="term" value="C:MHC class I protein complex"/>
    <property type="evidence" value="ECO:0007669"/>
    <property type="project" value="UniProtKB-KW"/>
</dbReference>
<dbReference type="EMBL" id="JAGFMF010012137">
    <property type="protein sequence ID" value="KAG8506952.1"/>
    <property type="molecule type" value="Genomic_DNA"/>
</dbReference>